<protein>
    <submittedName>
        <fullName evidence="2">RNase H family protein</fullName>
    </submittedName>
</protein>
<evidence type="ECO:0000313" key="2">
    <source>
        <dbReference type="EMBL" id="MFC3509750.1"/>
    </source>
</evidence>
<dbReference type="Pfam" id="PF00075">
    <property type="entry name" value="RNase_H"/>
    <property type="match status" value="1"/>
</dbReference>
<organism evidence="2 3">
    <name type="scientific">Amycolatopsis halotolerans</name>
    <dbReference type="NCBI Taxonomy" id="330083"/>
    <lineage>
        <taxon>Bacteria</taxon>
        <taxon>Bacillati</taxon>
        <taxon>Actinomycetota</taxon>
        <taxon>Actinomycetes</taxon>
        <taxon>Pseudonocardiales</taxon>
        <taxon>Pseudonocardiaceae</taxon>
        <taxon>Amycolatopsis</taxon>
    </lineage>
</organism>
<dbReference type="EMBL" id="JBHRWI010000006">
    <property type="protein sequence ID" value="MFC3509750.1"/>
    <property type="molecule type" value="Genomic_DNA"/>
</dbReference>
<dbReference type="PROSITE" id="PS50879">
    <property type="entry name" value="RNASE_H_1"/>
    <property type="match status" value="1"/>
</dbReference>
<sequence>MAGDETGAVRIYAAGKGSDSPGPGGWSALLKYGEHQKSLTGGAADTTAGRMAVTAALEALESLKRPVRVHLYSDSEYLRTALDGQVSDDLLSRLRTCAARHEITWRTAEDPDARALLAELADRATEARPAGRPIAPPEDDECRHGMTKAYCADCRQLDAGVLPTGYRTAGGSAYHNDADCYWLRRGQQRQERMGRDTHEIVRIAWASVIPGELAPCEHCCTPEWLQRHRRGGGFSRSA</sequence>
<dbReference type="RefSeq" id="WP_377867739.1">
    <property type="nucleotide sequence ID" value="NZ_JBHMAY010000001.1"/>
</dbReference>
<dbReference type="InterPro" id="IPR002156">
    <property type="entry name" value="RNaseH_domain"/>
</dbReference>
<comment type="caution">
    <text evidence="2">The sequence shown here is derived from an EMBL/GenBank/DDBJ whole genome shotgun (WGS) entry which is preliminary data.</text>
</comment>
<gene>
    <name evidence="2" type="ORF">ACFORO_06215</name>
</gene>
<keyword evidence="3" id="KW-1185">Reference proteome</keyword>
<dbReference type="InterPro" id="IPR012337">
    <property type="entry name" value="RNaseH-like_sf"/>
</dbReference>
<dbReference type="InterPro" id="IPR036397">
    <property type="entry name" value="RNaseH_sf"/>
</dbReference>
<dbReference type="Proteomes" id="UP001595764">
    <property type="component" value="Unassembled WGS sequence"/>
</dbReference>
<evidence type="ECO:0000313" key="3">
    <source>
        <dbReference type="Proteomes" id="UP001595764"/>
    </source>
</evidence>
<evidence type="ECO:0000259" key="1">
    <source>
        <dbReference type="PROSITE" id="PS50879"/>
    </source>
</evidence>
<name>A0ABV7QBQ4_9PSEU</name>
<proteinExistence type="predicted"/>
<dbReference type="Gene3D" id="3.30.420.10">
    <property type="entry name" value="Ribonuclease H-like superfamily/Ribonuclease H"/>
    <property type="match status" value="1"/>
</dbReference>
<reference evidence="3" key="1">
    <citation type="journal article" date="2019" name="Int. J. Syst. Evol. Microbiol.">
        <title>The Global Catalogue of Microorganisms (GCM) 10K type strain sequencing project: providing services to taxonomists for standard genome sequencing and annotation.</title>
        <authorList>
            <consortium name="The Broad Institute Genomics Platform"/>
            <consortium name="The Broad Institute Genome Sequencing Center for Infectious Disease"/>
            <person name="Wu L."/>
            <person name="Ma J."/>
        </authorList>
    </citation>
    <scope>NUCLEOTIDE SEQUENCE [LARGE SCALE GENOMIC DNA]</scope>
    <source>
        <strain evidence="3">CGMCC 4.7682</strain>
    </source>
</reference>
<accession>A0ABV7QBQ4</accession>
<dbReference type="SUPFAM" id="SSF53098">
    <property type="entry name" value="Ribonuclease H-like"/>
    <property type="match status" value="1"/>
</dbReference>
<feature type="domain" description="RNase H type-1" evidence="1">
    <location>
        <begin position="5"/>
        <end position="130"/>
    </location>
</feature>